<keyword evidence="2" id="KW-1185">Reference proteome</keyword>
<dbReference type="Proteomes" id="UP001295444">
    <property type="component" value="Chromosome 04"/>
</dbReference>
<gene>
    <name evidence="1" type="ORF">PECUL_23A010434</name>
</gene>
<proteinExistence type="predicted"/>
<protein>
    <submittedName>
        <fullName evidence="1">Uncharacterized protein</fullName>
    </submittedName>
</protein>
<reference evidence="1" key="1">
    <citation type="submission" date="2022-03" db="EMBL/GenBank/DDBJ databases">
        <authorList>
            <person name="Alioto T."/>
            <person name="Alioto T."/>
            <person name="Gomez Garrido J."/>
        </authorList>
    </citation>
    <scope>NUCLEOTIDE SEQUENCE</scope>
</reference>
<sequence>MGGKTPQSDCLIKSKQRGGLGLPDLEAYHKAVIPAKIYEWAHPRNDTQWVRIEANFFTTPLHVAPWLGRGPNITTHNSELHPMIPHTLQTWHKIRRDQYIAPHPSPLYPLTDNPAFLPDSNTVALQSFPKQTHTLTLGDVLNDKGIIPLEDLVPNTESSGMLRLRHSQIKHFVHSDPILLQGHRNPMLFEAQCSQHTLRRGLILL</sequence>
<organism evidence="1 2">
    <name type="scientific">Pelobates cultripes</name>
    <name type="common">Western spadefoot toad</name>
    <dbReference type="NCBI Taxonomy" id="61616"/>
    <lineage>
        <taxon>Eukaryota</taxon>
        <taxon>Metazoa</taxon>
        <taxon>Chordata</taxon>
        <taxon>Craniata</taxon>
        <taxon>Vertebrata</taxon>
        <taxon>Euteleostomi</taxon>
        <taxon>Amphibia</taxon>
        <taxon>Batrachia</taxon>
        <taxon>Anura</taxon>
        <taxon>Pelobatoidea</taxon>
        <taxon>Pelobatidae</taxon>
        <taxon>Pelobates</taxon>
    </lineage>
</organism>
<name>A0AAD1S2A5_PELCU</name>
<evidence type="ECO:0000313" key="2">
    <source>
        <dbReference type="Proteomes" id="UP001295444"/>
    </source>
</evidence>
<accession>A0AAD1S2A5</accession>
<dbReference type="EMBL" id="OW240915">
    <property type="protein sequence ID" value="CAH2284891.1"/>
    <property type="molecule type" value="Genomic_DNA"/>
</dbReference>
<evidence type="ECO:0000313" key="1">
    <source>
        <dbReference type="EMBL" id="CAH2284891.1"/>
    </source>
</evidence>
<dbReference type="AlphaFoldDB" id="A0AAD1S2A5"/>